<protein>
    <recommendedName>
        <fullName evidence="3">DUF2007 domain-containing protein</fullName>
    </recommendedName>
</protein>
<reference evidence="1" key="1">
    <citation type="submission" date="2020-10" db="EMBL/GenBank/DDBJ databases">
        <authorList>
            <person name="Gilroy R."/>
        </authorList>
    </citation>
    <scope>NUCLEOTIDE SEQUENCE</scope>
    <source>
        <strain evidence="1">4920</strain>
    </source>
</reference>
<accession>A0A9D1SYU2</accession>
<reference evidence="1" key="2">
    <citation type="journal article" date="2021" name="PeerJ">
        <title>Extensive microbial diversity within the chicken gut microbiome revealed by metagenomics and culture.</title>
        <authorList>
            <person name="Gilroy R."/>
            <person name="Ravi A."/>
            <person name="Getino M."/>
            <person name="Pursley I."/>
            <person name="Horton D.L."/>
            <person name="Alikhan N.F."/>
            <person name="Baker D."/>
            <person name="Gharbi K."/>
            <person name="Hall N."/>
            <person name="Watson M."/>
            <person name="Adriaenssens E.M."/>
            <person name="Foster-Nyarko E."/>
            <person name="Jarju S."/>
            <person name="Secka A."/>
            <person name="Antonio M."/>
            <person name="Oren A."/>
            <person name="Chaudhuri R.R."/>
            <person name="La Ragione R."/>
            <person name="Hildebrand F."/>
            <person name="Pallen M.J."/>
        </authorList>
    </citation>
    <scope>NUCLEOTIDE SEQUENCE</scope>
    <source>
        <strain evidence="1">4920</strain>
    </source>
</reference>
<evidence type="ECO:0008006" key="3">
    <source>
        <dbReference type="Google" id="ProtNLM"/>
    </source>
</evidence>
<proteinExistence type="predicted"/>
<dbReference type="EMBL" id="DVOF01000014">
    <property type="protein sequence ID" value="HIV02048.1"/>
    <property type="molecule type" value="Genomic_DNA"/>
</dbReference>
<evidence type="ECO:0000313" key="1">
    <source>
        <dbReference type="EMBL" id="HIV02048.1"/>
    </source>
</evidence>
<evidence type="ECO:0000313" key="2">
    <source>
        <dbReference type="Proteomes" id="UP000886743"/>
    </source>
</evidence>
<dbReference type="AlphaFoldDB" id="A0A9D1SYU2"/>
<organism evidence="1 2">
    <name type="scientific">Candidatus Aphodoplasma excrementigallinarum</name>
    <dbReference type="NCBI Taxonomy" id="2840673"/>
    <lineage>
        <taxon>Bacteria</taxon>
        <taxon>Bacillati</taxon>
        <taxon>Bacillota</taxon>
        <taxon>Clostridia</taxon>
        <taxon>Eubacteriales</taxon>
        <taxon>Candidatus Aphodoplasma</taxon>
    </lineage>
</organism>
<sequence length="88" mass="9856">MMTVFNRSSCYVGFDLEEFSRVRELLSRNGIPYKCKMRSESGPYAPQGAVQGNAELGGAAGLMVEYEIFVYKQDLAKAQHLIKTSHSF</sequence>
<comment type="caution">
    <text evidence="1">The sequence shown here is derived from an EMBL/GenBank/DDBJ whole genome shotgun (WGS) entry which is preliminary data.</text>
</comment>
<dbReference type="Proteomes" id="UP000886743">
    <property type="component" value="Unassembled WGS sequence"/>
</dbReference>
<name>A0A9D1SYU2_9FIRM</name>
<gene>
    <name evidence="1" type="ORF">IAC74_00630</name>
</gene>